<dbReference type="EMBL" id="DF820455">
    <property type="protein sequence ID" value="GAK49460.1"/>
    <property type="molecule type" value="Genomic_DNA"/>
</dbReference>
<dbReference type="STRING" id="1499966.U14_00682"/>
<dbReference type="InterPro" id="IPR051450">
    <property type="entry name" value="Gfo/Idh/MocA_Oxidoreductases"/>
</dbReference>
<feature type="domain" description="GFO/IDH/MocA-like oxidoreductase" evidence="2">
    <location>
        <begin position="140"/>
        <end position="270"/>
    </location>
</feature>
<dbReference type="AlphaFoldDB" id="A0A0S6VTZ7"/>
<evidence type="ECO:0000259" key="2">
    <source>
        <dbReference type="Pfam" id="PF22725"/>
    </source>
</evidence>
<reference evidence="3" key="1">
    <citation type="journal article" date="2015" name="PeerJ">
        <title>First genomic representation of candidate bacterial phylum KSB3 points to enhanced environmental sensing as a trigger of wastewater bulking.</title>
        <authorList>
            <person name="Sekiguchi Y."/>
            <person name="Ohashi A."/>
            <person name="Parks D.H."/>
            <person name="Yamauchi T."/>
            <person name="Tyson G.W."/>
            <person name="Hugenholtz P."/>
        </authorList>
    </citation>
    <scope>NUCLEOTIDE SEQUENCE [LARGE SCALE GENOMIC DNA]</scope>
</reference>
<proteinExistence type="predicted"/>
<dbReference type="PANTHER" id="PTHR43377:SF1">
    <property type="entry name" value="BILIVERDIN REDUCTASE A"/>
    <property type="match status" value="1"/>
</dbReference>
<dbReference type="Pfam" id="PF22725">
    <property type="entry name" value="GFO_IDH_MocA_C3"/>
    <property type="match status" value="1"/>
</dbReference>
<dbReference type="GO" id="GO:0000166">
    <property type="term" value="F:nucleotide binding"/>
    <property type="evidence" value="ECO:0007669"/>
    <property type="project" value="InterPro"/>
</dbReference>
<protein>
    <submittedName>
        <fullName evidence="3">Dehydrogenase-like protein</fullName>
    </submittedName>
</protein>
<keyword evidence="4" id="KW-1185">Reference proteome</keyword>
<gene>
    <name evidence="3" type="ORF">U14_00682</name>
</gene>
<dbReference type="SUPFAM" id="SSF51735">
    <property type="entry name" value="NAD(P)-binding Rossmann-fold domains"/>
    <property type="match status" value="1"/>
</dbReference>
<evidence type="ECO:0000313" key="3">
    <source>
        <dbReference type="EMBL" id="GAK49460.1"/>
    </source>
</evidence>
<dbReference type="Gene3D" id="3.30.360.10">
    <property type="entry name" value="Dihydrodipicolinate Reductase, domain 2"/>
    <property type="match status" value="1"/>
</dbReference>
<organism evidence="3">
    <name type="scientific">Candidatus Moduliflexus flocculans</name>
    <dbReference type="NCBI Taxonomy" id="1499966"/>
    <lineage>
        <taxon>Bacteria</taxon>
        <taxon>Candidatus Moduliflexota</taxon>
        <taxon>Candidatus Moduliflexia</taxon>
        <taxon>Candidatus Moduliflexales</taxon>
        <taxon>Candidatus Moduliflexaceae</taxon>
    </lineage>
</organism>
<evidence type="ECO:0000259" key="1">
    <source>
        <dbReference type="Pfam" id="PF01408"/>
    </source>
</evidence>
<name>A0A0S6VTZ7_9BACT</name>
<dbReference type="InterPro" id="IPR000683">
    <property type="entry name" value="Gfo/Idh/MocA-like_OxRdtase_N"/>
</dbReference>
<accession>A0A0S6VTZ7</accession>
<sequence length="367" mass="41058">MNVKIYGAGSIGNHLAHACRKKGWEVLICDRDATALARTQAEIYPSRYRKWDDAIRLTTIEHLPNEPFDIVIIGTPPDTHLEIAEDVLQTNAPKLLLIEKPVCPPSLVKAQYVLELAKKAGTIACVGYNHTLTENTKKSEQFLAHQTIGQPLTISAKFREHWGGIFRAHPWISGPQDTYLGFWERGGGASGEHSHAINIWQHFARCCGFGRVVEVSAMLDMVEEQGANYDRVCLLHVKTEQGFVGDIAQDVVTEPAQKQVRIEGSHGYIEWYCNIENGYDAVMAWDGKNAPSKEMLPKTRPDDFNNEIEHLDALLHGLNPQESPIALERGLDTMLVIAAAHLSAQHGKRVKIHYDAGYRREALELFP</sequence>
<dbReference type="InterPro" id="IPR055170">
    <property type="entry name" value="GFO_IDH_MocA-like_dom"/>
</dbReference>
<dbReference type="Gene3D" id="3.40.50.720">
    <property type="entry name" value="NAD(P)-binding Rossmann-like Domain"/>
    <property type="match status" value="1"/>
</dbReference>
<feature type="domain" description="Gfo/Idh/MocA-like oxidoreductase N-terminal" evidence="1">
    <location>
        <begin position="2"/>
        <end position="128"/>
    </location>
</feature>
<dbReference type="HOGENOM" id="CLU_766961_0_0_0"/>
<dbReference type="PANTHER" id="PTHR43377">
    <property type="entry name" value="BILIVERDIN REDUCTASE A"/>
    <property type="match status" value="1"/>
</dbReference>
<evidence type="ECO:0000313" key="4">
    <source>
        <dbReference type="Proteomes" id="UP000030700"/>
    </source>
</evidence>
<dbReference type="InterPro" id="IPR036291">
    <property type="entry name" value="NAD(P)-bd_dom_sf"/>
</dbReference>
<dbReference type="Proteomes" id="UP000030700">
    <property type="component" value="Unassembled WGS sequence"/>
</dbReference>
<dbReference type="SUPFAM" id="SSF55347">
    <property type="entry name" value="Glyceraldehyde-3-phosphate dehydrogenase-like, C-terminal domain"/>
    <property type="match status" value="1"/>
</dbReference>
<dbReference type="Pfam" id="PF01408">
    <property type="entry name" value="GFO_IDH_MocA"/>
    <property type="match status" value="1"/>
</dbReference>